<organism evidence="1 2">
    <name type="scientific">Tardiphaga robiniae</name>
    <dbReference type="NCBI Taxonomy" id="943830"/>
    <lineage>
        <taxon>Bacteria</taxon>
        <taxon>Pseudomonadati</taxon>
        <taxon>Pseudomonadota</taxon>
        <taxon>Alphaproteobacteria</taxon>
        <taxon>Hyphomicrobiales</taxon>
        <taxon>Nitrobacteraceae</taxon>
        <taxon>Tardiphaga</taxon>
    </lineage>
</organism>
<evidence type="ECO:0000313" key="1">
    <source>
        <dbReference type="EMBL" id="KZD22801.1"/>
    </source>
</evidence>
<dbReference type="OrthoDB" id="8453788at2"/>
<dbReference type="EMBL" id="LVYV01000014">
    <property type="protein sequence ID" value="KZD22801.1"/>
    <property type="molecule type" value="Genomic_DNA"/>
</dbReference>
<protein>
    <submittedName>
        <fullName evidence="1">Uncharacterized protein</fullName>
    </submittedName>
</protein>
<dbReference type="Proteomes" id="UP000076574">
    <property type="component" value="Unassembled WGS sequence"/>
</dbReference>
<keyword evidence="2" id="KW-1185">Reference proteome</keyword>
<gene>
    <name evidence="1" type="ORF">A4A58_28085</name>
</gene>
<evidence type="ECO:0000313" key="2">
    <source>
        <dbReference type="Proteomes" id="UP000076574"/>
    </source>
</evidence>
<accession>A0A161R207</accession>
<dbReference type="RefSeq" id="WP_068733963.1">
    <property type="nucleotide sequence ID" value="NZ_LVYV01000014.1"/>
</dbReference>
<proteinExistence type="predicted"/>
<reference evidence="1 2" key="1">
    <citation type="submission" date="2016-03" db="EMBL/GenBank/DDBJ databases">
        <title>Microsymbionts genomes from the relict species Vavilovia formosa (Stev.) Fed.</title>
        <authorList>
            <person name="Kopat V."/>
            <person name="Chirak E."/>
            <person name="Kimeklis A."/>
            <person name="Andronov E."/>
        </authorList>
    </citation>
    <scope>NUCLEOTIDE SEQUENCE [LARGE SCALE GENOMIC DNA]</scope>
    <source>
        <strain evidence="1 2">Vaf07</strain>
    </source>
</reference>
<name>A0A161R207_9BRAD</name>
<comment type="caution">
    <text evidence="1">The sequence shown here is derived from an EMBL/GenBank/DDBJ whole genome shotgun (WGS) entry which is preliminary data.</text>
</comment>
<dbReference type="AlphaFoldDB" id="A0A161R207"/>
<sequence length="201" mass="22883">MPPILGKESFHHTEWVDSQREFHLAYGQAMAQWALIEERLSYWFQDTTGLPYEMARAMFFSPRVFQARTDLLEAAIKHSFRLCECSLRFIKAATTKAGKYSSFRNHLAHGEQTFDARPEAPTFKQTILISGKLAPEKAAETAITVDRLKLATERYRELARLLMDATEFVNGGPSATHPEECLRLLNELPNQADLPRRAPTA</sequence>
<dbReference type="STRING" id="943830.A4A58_28085"/>